<sequence length="151" mass="17624">MQKHKIYRCLFIMMMGVMMTAGCQSQEQAEANNENIQSVKQINYSHPLQMELNDLLTKEFSEVEKLTSITNNNEQLIAIQVSPFYQFTEQAIEADITSYLKTQFPDIQPSVSSDYKMFLEIDRLKAKLEEDITDKQTFDQLFKQLSEQFNS</sequence>
<dbReference type="RefSeq" id="WP_090792650.1">
    <property type="nucleotide sequence ID" value="NZ_FMYI01000002.1"/>
</dbReference>
<feature type="signal peptide" evidence="1">
    <location>
        <begin position="1"/>
        <end position="20"/>
    </location>
</feature>
<keyword evidence="1" id="KW-0732">Signal</keyword>
<evidence type="ECO:0008006" key="4">
    <source>
        <dbReference type="Google" id="ProtNLM"/>
    </source>
</evidence>
<dbReference type="AlphaFoldDB" id="A0A1G6H0P3"/>
<evidence type="ECO:0000313" key="3">
    <source>
        <dbReference type="Proteomes" id="UP000242949"/>
    </source>
</evidence>
<gene>
    <name evidence="2" type="ORF">SAMN05421734_10229</name>
</gene>
<dbReference type="PROSITE" id="PS51257">
    <property type="entry name" value="PROKAR_LIPOPROTEIN"/>
    <property type="match status" value="1"/>
</dbReference>
<dbReference type="EMBL" id="FMYI01000002">
    <property type="protein sequence ID" value="SDB86956.1"/>
    <property type="molecule type" value="Genomic_DNA"/>
</dbReference>
<protein>
    <recommendedName>
        <fullName evidence="4">Sporulation lipoprotein YhcN/YlaJ (Spore_YhcN_YlaJ)</fullName>
    </recommendedName>
</protein>
<reference evidence="3" key="1">
    <citation type="submission" date="2016-09" db="EMBL/GenBank/DDBJ databases">
        <authorList>
            <person name="Varghese N."/>
            <person name="Submissions S."/>
        </authorList>
    </citation>
    <scope>NUCLEOTIDE SEQUENCE [LARGE SCALE GENOMIC DNA]</scope>
    <source>
        <strain evidence="3">S5</strain>
    </source>
</reference>
<evidence type="ECO:0000256" key="1">
    <source>
        <dbReference type="SAM" id="SignalP"/>
    </source>
</evidence>
<dbReference type="Proteomes" id="UP000242949">
    <property type="component" value="Unassembled WGS sequence"/>
</dbReference>
<organism evidence="2 3">
    <name type="scientific">Pelagirhabdus alkalitolerans</name>
    <dbReference type="NCBI Taxonomy" id="1612202"/>
    <lineage>
        <taxon>Bacteria</taxon>
        <taxon>Bacillati</taxon>
        <taxon>Bacillota</taxon>
        <taxon>Bacilli</taxon>
        <taxon>Bacillales</taxon>
        <taxon>Bacillaceae</taxon>
        <taxon>Pelagirhabdus</taxon>
    </lineage>
</organism>
<proteinExistence type="predicted"/>
<dbReference type="STRING" id="1612202.SAMN05421734_10229"/>
<dbReference type="OrthoDB" id="2969307at2"/>
<evidence type="ECO:0000313" key="2">
    <source>
        <dbReference type="EMBL" id="SDB86956.1"/>
    </source>
</evidence>
<feature type="chain" id="PRO_5038859089" description="Sporulation lipoprotein YhcN/YlaJ (Spore_YhcN_YlaJ)" evidence="1">
    <location>
        <begin position="21"/>
        <end position="151"/>
    </location>
</feature>
<keyword evidence="3" id="KW-1185">Reference proteome</keyword>
<accession>A0A1G6H0P3</accession>
<name>A0A1G6H0P3_9BACI</name>